<dbReference type="EMBL" id="QGKX02000095">
    <property type="protein sequence ID" value="KAF3570334.1"/>
    <property type="molecule type" value="Genomic_DNA"/>
</dbReference>
<comment type="caution">
    <text evidence="2">The sequence shown here is derived from an EMBL/GenBank/DDBJ whole genome shotgun (WGS) entry which is preliminary data.</text>
</comment>
<dbReference type="Proteomes" id="UP000712600">
    <property type="component" value="Unassembled WGS sequence"/>
</dbReference>
<name>A0A8S9RBW3_BRACR</name>
<protein>
    <submittedName>
        <fullName evidence="2">Uncharacterized protein</fullName>
    </submittedName>
</protein>
<dbReference type="AlphaFoldDB" id="A0A8S9RBW3"/>
<evidence type="ECO:0000256" key="1">
    <source>
        <dbReference type="SAM" id="MobiDB-lite"/>
    </source>
</evidence>
<reference evidence="2" key="1">
    <citation type="submission" date="2019-12" db="EMBL/GenBank/DDBJ databases">
        <title>Genome sequencing and annotation of Brassica cretica.</title>
        <authorList>
            <person name="Studholme D.J."/>
            <person name="Sarris P."/>
        </authorList>
    </citation>
    <scope>NUCLEOTIDE SEQUENCE</scope>
    <source>
        <strain evidence="2">PFS-109/04</strain>
        <tissue evidence="2">Leaf</tissue>
    </source>
</reference>
<feature type="region of interest" description="Disordered" evidence="1">
    <location>
        <begin position="204"/>
        <end position="227"/>
    </location>
</feature>
<gene>
    <name evidence="2" type="ORF">F2Q69_00059967</name>
</gene>
<accession>A0A8S9RBW3</accession>
<evidence type="ECO:0000313" key="2">
    <source>
        <dbReference type="EMBL" id="KAF3570334.1"/>
    </source>
</evidence>
<evidence type="ECO:0000313" key="3">
    <source>
        <dbReference type="Proteomes" id="UP000712600"/>
    </source>
</evidence>
<sequence length="227" mass="24619">MIRMDHEKTNSVSWAKLGQAQCSSHQVQTAQLAGLLAHSAGSAGRQLNSAGWSVVSLNQCVSSGRLPGRLVAKDGYGPVGSSDQAMGMGNPCGIFLDMSRSRLTVPGCLVTAIGEGVHTRASFYTLKHKENQRKRERWSDCSIQDQEWALEHTQLAREEEGWPDSTSYGQDSLKARGAREGSFMGVRNDPVMVIDHGLSRPRLPMCLGNTRKGSGEKGEGRTPFSMA</sequence>
<proteinExistence type="predicted"/>
<organism evidence="2 3">
    <name type="scientific">Brassica cretica</name>
    <name type="common">Mustard</name>
    <dbReference type="NCBI Taxonomy" id="69181"/>
    <lineage>
        <taxon>Eukaryota</taxon>
        <taxon>Viridiplantae</taxon>
        <taxon>Streptophyta</taxon>
        <taxon>Embryophyta</taxon>
        <taxon>Tracheophyta</taxon>
        <taxon>Spermatophyta</taxon>
        <taxon>Magnoliopsida</taxon>
        <taxon>eudicotyledons</taxon>
        <taxon>Gunneridae</taxon>
        <taxon>Pentapetalae</taxon>
        <taxon>rosids</taxon>
        <taxon>malvids</taxon>
        <taxon>Brassicales</taxon>
        <taxon>Brassicaceae</taxon>
        <taxon>Brassiceae</taxon>
        <taxon>Brassica</taxon>
    </lineage>
</organism>